<dbReference type="FunFam" id="3.10.520.10:FF:000001">
    <property type="entry name" value="FAD:protein FMN transferase"/>
    <property type="match status" value="1"/>
</dbReference>
<evidence type="ECO:0000313" key="20">
    <source>
        <dbReference type="EMBL" id="PRP98793.1"/>
    </source>
</evidence>
<dbReference type="Gene3D" id="3.10.520.10">
    <property type="entry name" value="ApbE-like domains"/>
    <property type="match status" value="1"/>
</dbReference>
<keyword evidence="11" id="KW-0274">FAD</keyword>
<proteinExistence type="inferred from homology"/>
<sequence>MKRAGPWSRPLCVWAGPRSWSTFCAHVSDVPRTHSAANAGRSPAAIVLVGLLGLAGMVYLIWPKRPAVEHTVASEAGSAWELRADKAVLSGSTMGTSFTVVLAGEGLERAGLEQLQAEIDAELASVNAQMSTYLDDSELSRFNAAGAGAAVEVSADLLEVVALARQVNERSGGAFDVTVGPLVDAWGFGPGQADPSERRELSDAQIDELRAVVGDARLELDLDGLTLKKPVDGLHVDLSAIAKGHGCDRVAALVDAAGHEHYMIEIGGEVRVKGLNPGGDPWRVGIERPTADGAGSRAVQAIVRVSDVAVATSGDYRNYWERDGVRYSHTIDPRSGRPIDHRLASVTVVHPESAALADAWATALNVLGPDEGLALAEQIGLAAYFLVRTDEGFEVRATAPFARYSDSK</sequence>
<evidence type="ECO:0000256" key="16">
    <source>
        <dbReference type="ARBA" id="ARBA00031306"/>
    </source>
</evidence>
<dbReference type="InterPro" id="IPR003374">
    <property type="entry name" value="ApbE-like_sf"/>
</dbReference>
<comment type="similarity">
    <text evidence="2">Belongs to the ApbE family.</text>
</comment>
<evidence type="ECO:0000256" key="15">
    <source>
        <dbReference type="ARBA" id="ARBA00023288"/>
    </source>
</evidence>
<dbReference type="PANTHER" id="PTHR30040">
    <property type="entry name" value="THIAMINE BIOSYNTHESIS LIPOPROTEIN APBE"/>
    <property type="match status" value="1"/>
</dbReference>
<evidence type="ECO:0000256" key="14">
    <source>
        <dbReference type="ARBA" id="ARBA00023139"/>
    </source>
</evidence>
<keyword evidence="6" id="KW-0997">Cell inner membrane</keyword>
<dbReference type="EMBL" id="PVNK01000144">
    <property type="protein sequence ID" value="PRP98793.1"/>
    <property type="molecule type" value="Genomic_DNA"/>
</dbReference>
<evidence type="ECO:0000256" key="8">
    <source>
        <dbReference type="ARBA" id="ARBA00022679"/>
    </source>
</evidence>
<dbReference type="AlphaFoldDB" id="A0A2S9Y116"/>
<keyword evidence="21" id="KW-1185">Reference proteome</keyword>
<evidence type="ECO:0000256" key="9">
    <source>
        <dbReference type="ARBA" id="ARBA00022723"/>
    </source>
</evidence>
<evidence type="ECO:0000256" key="1">
    <source>
        <dbReference type="ARBA" id="ARBA00001946"/>
    </source>
</evidence>
<keyword evidence="13 19" id="KW-0472">Membrane</keyword>
<keyword evidence="19" id="KW-0812">Transmembrane</keyword>
<comment type="cofactor">
    <cofactor evidence="1">
        <name>Mg(2+)</name>
        <dbReference type="ChEBI" id="CHEBI:18420"/>
    </cofactor>
</comment>
<accession>A0A2S9Y116</accession>
<keyword evidence="5" id="KW-1003">Cell membrane</keyword>
<dbReference type="EC" id="2.7.1.180" evidence="3"/>
<keyword evidence="8" id="KW-0808">Transferase</keyword>
<evidence type="ECO:0000256" key="13">
    <source>
        <dbReference type="ARBA" id="ARBA00023136"/>
    </source>
</evidence>
<keyword evidence="7" id="KW-0285">Flavoprotein</keyword>
<keyword evidence="10" id="KW-0732">Signal</keyword>
<name>A0A2S9Y116_9BACT</name>
<keyword evidence="19" id="KW-1133">Transmembrane helix</keyword>
<dbReference type="SUPFAM" id="SSF143631">
    <property type="entry name" value="ApbE-like"/>
    <property type="match status" value="1"/>
</dbReference>
<comment type="subcellular location">
    <subcellularLocation>
        <location evidence="18">Cell inner membrane</location>
        <topology evidence="18">Lipid-anchor</topology>
        <orientation evidence="18">Periplasmic side</orientation>
    </subcellularLocation>
</comment>
<keyword evidence="9" id="KW-0479">Metal-binding</keyword>
<comment type="caution">
    <text evidence="20">The sequence shown here is derived from an EMBL/GenBank/DDBJ whole genome shotgun (WGS) entry which is preliminary data.</text>
</comment>
<evidence type="ECO:0000256" key="18">
    <source>
        <dbReference type="ARBA" id="ARBA00060485"/>
    </source>
</evidence>
<dbReference type="GO" id="GO:0005886">
    <property type="term" value="C:plasma membrane"/>
    <property type="evidence" value="ECO:0007669"/>
    <property type="project" value="UniProtKB-SubCell"/>
</dbReference>
<comment type="catalytic activity">
    <reaction evidence="17">
        <text>L-threonyl-[protein] + FAD = FMN-L-threonyl-[protein] + AMP + H(+)</text>
        <dbReference type="Rhea" id="RHEA:36847"/>
        <dbReference type="Rhea" id="RHEA-COMP:11060"/>
        <dbReference type="Rhea" id="RHEA-COMP:11061"/>
        <dbReference type="ChEBI" id="CHEBI:15378"/>
        <dbReference type="ChEBI" id="CHEBI:30013"/>
        <dbReference type="ChEBI" id="CHEBI:57692"/>
        <dbReference type="ChEBI" id="CHEBI:74257"/>
        <dbReference type="ChEBI" id="CHEBI:456215"/>
        <dbReference type="EC" id="2.7.1.180"/>
    </reaction>
</comment>
<evidence type="ECO:0000256" key="17">
    <source>
        <dbReference type="ARBA" id="ARBA00048540"/>
    </source>
</evidence>
<dbReference type="InterPro" id="IPR024932">
    <property type="entry name" value="ApbE"/>
</dbReference>
<keyword evidence="12" id="KW-0460">Magnesium</keyword>
<evidence type="ECO:0000256" key="19">
    <source>
        <dbReference type="SAM" id="Phobius"/>
    </source>
</evidence>
<dbReference type="Pfam" id="PF02424">
    <property type="entry name" value="ApbE"/>
    <property type="match status" value="1"/>
</dbReference>
<evidence type="ECO:0000256" key="12">
    <source>
        <dbReference type="ARBA" id="ARBA00022842"/>
    </source>
</evidence>
<keyword evidence="15 20" id="KW-0449">Lipoprotein</keyword>
<evidence type="ECO:0000313" key="21">
    <source>
        <dbReference type="Proteomes" id="UP000237968"/>
    </source>
</evidence>
<evidence type="ECO:0000256" key="5">
    <source>
        <dbReference type="ARBA" id="ARBA00022475"/>
    </source>
</evidence>
<keyword evidence="14" id="KW-0564">Palmitate</keyword>
<evidence type="ECO:0000256" key="4">
    <source>
        <dbReference type="ARBA" id="ARBA00016337"/>
    </source>
</evidence>
<organism evidence="20 21">
    <name type="scientific">Enhygromyxa salina</name>
    <dbReference type="NCBI Taxonomy" id="215803"/>
    <lineage>
        <taxon>Bacteria</taxon>
        <taxon>Pseudomonadati</taxon>
        <taxon>Myxococcota</taxon>
        <taxon>Polyangia</taxon>
        <taxon>Nannocystales</taxon>
        <taxon>Nannocystaceae</taxon>
        <taxon>Enhygromyxa</taxon>
    </lineage>
</organism>
<protein>
    <recommendedName>
        <fullName evidence="4">FAD:protein FMN transferase</fullName>
        <ecNumber evidence="3">2.7.1.180</ecNumber>
    </recommendedName>
    <alternativeName>
        <fullName evidence="16">Flavin transferase</fullName>
    </alternativeName>
</protein>
<evidence type="ECO:0000256" key="3">
    <source>
        <dbReference type="ARBA" id="ARBA00011955"/>
    </source>
</evidence>
<gene>
    <name evidence="20" type="primary">apbE_1</name>
    <name evidence="20" type="ORF">ENSA5_29490</name>
</gene>
<dbReference type="GO" id="GO:0016740">
    <property type="term" value="F:transferase activity"/>
    <property type="evidence" value="ECO:0007669"/>
    <property type="project" value="UniProtKB-KW"/>
</dbReference>
<dbReference type="Proteomes" id="UP000237968">
    <property type="component" value="Unassembled WGS sequence"/>
</dbReference>
<evidence type="ECO:0000256" key="7">
    <source>
        <dbReference type="ARBA" id="ARBA00022630"/>
    </source>
</evidence>
<feature type="transmembrane region" description="Helical" evidence="19">
    <location>
        <begin position="44"/>
        <end position="62"/>
    </location>
</feature>
<dbReference type="PANTHER" id="PTHR30040:SF2">
    <property type="entry name" value="FAD:PROTEIN FMN TRANSFERASE"/>
    <property type="match status" value="1"/>
</dbReference>
<dbReference type="GO" id="GO:0046872">
    <property type="term" value="F:metal ion binding"/>
    <property type="evidence" value="ECO:0007669"/>
    <property type="project" value="UniProtKB-KW"/>
</dbReference>
<reference evidence="20 21" key="1">
    <citation type="submission" date="2018-03" db="EMBL/GenBank/DDBJ databases">
        <title>Draft Genome Sequences of the Obligatory Marine Myxobacteria Enhygromyxa salina SWB005.</title>
        <authorList>
            <person name="Poehlein A."/>
            <person name="Moghaddam J.A."/>
            <person name="Harms H."/>
            <person name="Alanjari M."/>
            <person name="Koenig G.M."/>
            <person name="Daniel R."/>
            <person name="Schaeberle T.F."/>
        </authorList>
    </citation>
    <scope>NUCLEOTIDE SEQUENCE [LARGE SCALE GENOMIC DNA]</scope>
    <source>
        <strain evidence="20 21">SWB005</strain>
    </source>
</reference>
<evidence type="ECO:0000256" key="6">
    <source>
        <dbReference type="ARBA" id="ARBA00022519"/>
    </source>
</evidence>
<evidence type="ECO:0000256" key="10">
    <source>
        <dbReference type="ARBA" id="ARBA00022729"/>
    </source>
</evidence>
<evidence type="ECO:0000256" key="11">
    <source>
        <dbReference type="ARBA" id="ARBA00022827"/>
    </source>
</evidence>
<evidence type="ECO:0000256" key="2">
    <source>
        <dbReference type="ARBA" id="ARBA00008282"/>
    </source>
</evidence>